<dbReference type="EMBL" id="LHXO01000196">
    <property type="protein sequence ID" value="KXA92019.1"/>
    <property type="molecule type" value="Genomic_DNA"/>
</dbReference>
<dbReference type="SUPFAM" id="SSF49299">
    <property type="entry name" value="PKD domain"/>
    <property type="match status" value="1"/>
</dbReference>
<proteinExistence type="predicted"/>
<keyword evidence="3" id="KW-1185">Reference proteome</keyword>
<organism evidence="2 3">
    <name type="scientific">candidate division MSBL1 archaeon SCGC-AAA259E19</name>
    <dbReference type="NCBI Taxonomy" id="1698264"/>
    <lineage>
        <taxon>Archaea</taxon>
        <taxon>Methanobacteriati</taxon>
        <taxon>Methanobacteriota</taxon>
        <taxon>candidate division MSBL1</taxon>
    </lineage>
</organism>
<dbReference type="Gene3D" id="2.60.40.10">
    <property type="entry name" value="Immunoglobulins"/>
    <property type="match status" value="2"/>
</dbReference>
<feature type="non-terminal residue" evidence="2">
    <location>
        <position position="211"/>
    </location>
</feature>
<sequence length="211" mass="22981">MKVDIPTADAGEPYETEEVHNQAGENNTIELNGENSGDPDGFIEKYSWEMVSDPSKGSGLSDENSSTPIFHPPPHVDSIISVKVELTVTDNSGVTVKDTAVTDVKPFNEPPKIISTEPSNFVQKIDEGSNQTFSITVWDEENSDLSYTWSGGLSGSGSEISYQIPWDPDHENENFEVNVTVKDNLGKSDSSTWLLTVTDVNQPPKIHLGGP</sequence>
<gene>
    <name evidence="2" type="ORF">AKJ65_08185</name>
</gene>
<comment type="caution">
    <text evidence="2">The sequence shown here is derived from an EMBL/GenBank/DDBJ whole genome shotgun (WGS) entry which is preliminary data.</text>
</comment>
<evidence type="ECO:0008006" key="4">
    <source>
        <dbReference type="Google" id="ProtNLM"/>
    </source>
</evidence>
<dbReference type="InterPro" id="IPR035986">
    <property type="entry name" value="PKD_dom_sf"/>
</dbReference>
<dbReference type="InterPro" id="IPR013783">
    <property type="entry name" value="Ig-like_fold"/>
</dbReference>
<dbReference type="Proteomes" id="UP000070284">
    <property type="component" value="Unassembled WGS sequence"/>
</dbReference>
<evidence type="ECO:0000313" key="3">
    <source>
        <dbReference type="Proteomes" id="UP000070284"/>
    </source>
</evidence>
<dbReference type="AlphaFoldDB" id="A0A133UCW2"/>
<evidence type="ECO:0000256" key="1">
    <source>
        <dbReference type="SAM" id="MobiDB-lite"/>
    </source>
</evidence>
<feature type="region of interest" description="Disordered" evidence="1">
    <location>
        <begin position="1"/>
        <end position="72"/>
    </location>
</feature>
<protein>
    <recommendedName>
        <fullName evidence="4">Cadherin domain-containing protein</fullName>
    </recommendedName>
</protein>
<evidence type="ECO:0000313" key="2">
    <source>
        <dbReference type="EMBL" id="KXA92019.1"/>
    </source>
</evidence>
<feature type="compositionally biased region" description="Polar residues" evidence="1">
    <location>
        <begin position="23"/>
        <end position="35"/>
    </location>
</feature>
<accession>A0A133UCW2</accession>
<reference evidence="2 3" key="1">
    <citation type="journal article" date="2016" name="Sci. Rep.">
        <title>Metabolic traits of an uncultured archaeal lineage -MSBL1- from brine pools of the Red Sea.</title>
        <authorList>
            <person name="Mwirichia R."/>
            <person name="Alam I."/>
            <person name="Rashid M."/>
            <person name="Vinu M."/>
            <person name="Ba-Alawi W."/>
            <person name="Anthony Kamau A."/>
            <person name="Kamanda Ngugi D."/>
            <person name="Goker M."/>
            <person name="Klenk H.P."/>
            <person name="Bajic V."/>
            <person name="Stingl U."/>
        </authorList>
    </citation>
    <scope>NUCLEOTIDE SEQUENCE [LARGE SCALE GENOMIC DNA]</scope>
    <source>
        <strain evidence="2">SCGC-AAA259E19</strain>
    </source>
</reference>
<name>A0A133UCW2_9EURY</name>